<evidence type="ECO:0000313" key="9">
    <source>
        <dbReference type="Proteomes" id="UP000683000"/>
    </source>
</evidence>
<comment type="caution">
    <text evidence="8">The sequence shown here is derived from an EMBL/GenBank/DDBJ whole genome shotgun (WGS) entry which is preliminary data.</text>
</comment>
<sequence>MDQDLITDITLDHLPDLSESSISFQIPSNDAPADLLLADHTGGFDLLDDDISFAPVTLTHPRGPPLTLGELTSRVHVASPSPHRSRSPTPTQVPSASAKPSVIQRTLTLGHESPEKRRKTPSRVKSIHRQLESPLVSSERFQQLRTEIGTLGQADESPTHVQMHVMVSGEDSTSSHVNPKMGSNALDSHPPSEVHLAPILEEKDTCQDDEPPANKNVVIATGDTCPAEAIDVAVPAPPKSKRNPRTSTKPTVAAGGISKRTTLPKTHVAKKAKGKPSRVQEAYLAHPSAARQPISPQHIAAEKELVPPACISGDIDSKPGKTQITDPSTGGLAERLVSYSQKLISSIGLSKPCPENTFREASNDAVRVADARIETRPPAADASPSLPPQCINETSSDHGEPFRLSEISPHKQPLNSPKSSSPAYTGAPQHGEPRAMSPMRPAKKRVSMDADQPEEFHQRKRGKTIFADANSERGSSNEAVSQGQPRPAGATHMHENQSITHPETRDSAQRPDSSKATLPSARTKYKPKLTSSSERKGPTLDAFPYLSCSRQVHERMNKGKGKRDERQRKVASFLSKSSPSEVSGGTRLRHDKRARRENAIESSHARQRSGLTSTADLPLIEKKQNATLSVAQLTKPVGFTFRIDARLEARKAEERLAVSEPGKTQLLCPVADDKAHRTSRQAAFRFHRPEGIVPSVPVVPFFSYTEQRAKEREKFDEMVKRKEEDMQRLKEEQRRCDAEEEERAIKELRRKAIPKANEMPEWYADMPKRKGTAV</sequence>
<evidence type="ECO:0000256" key="4">
    <source>
        <dbReference type="ARBA" id="ARBA00023212"/>
    </source>
</evidence>
<feature type="domain" description="TPX2 C-terminal" evidence="7">
    <location>
        <begin position="705"/>
        <end position="769"/>
    </location>
</feature>
<evidence type="ECO:0000256" key="3">
    <source>
        <dbReference type="ARBA" id="ARBA00022490"/>
    </source>
</evidence>
<evidence type="ECO:0000256" key="6">
    <source>
        <dbReference type="SAM" id="MobiDB-lite"/>
    </source>
</evidence>
<feature type="compositionally biased region" description="Low complexity" evidence="6">
    <location>
        <begin position="79"/>
        <end position="90"/>
    </location>
</feature>
<dbReference type="OrthoDB" id="3242303at2759"/>
<dbReference type="EMBL" id="JAGFBS010000002">
    <property type="protein sequence ID" value="KAG6380546.1"/>
    <property type="molecule type" value="Genomic_DNA"/>
</dbReference>
<gene>
    <name evidence="8" type="ORF">JVT61DRAFT_4905</name>
</gene>
<feature type="compositionally biased region" description="Basic residues" evidence="6">
    <location>
        <begin position="116"/>
        <end position="128"/>
    </location>
</feature>
<feature type="compositionally biased region" description="Basic and acidic residues" evidence="6">
    <location>
        <begin position="502"/>
        <end position="513"/>
    </location>
</feature>
<feature type="coiled-coil region" evidence="5">
    <location>
        <begin position="712"/>
        <end position="751"/>
    </location>
</feature>
<proteinExistence type="inferred from homology"/>
<keyword evidence="9" id="KW-1185">Reference proteome</keyword>
<evidence type="ECO:0000256" key="2">
    <source>
        <dbReference type="ARBA" id="ARBA00005885"/>
    </source>
</evidence>
<organism evidence="8 9">
    <name type="scientific">Boletus reticuloceps</name>
    <dbReference type="NCBI Taxonomy" id="495285"/>
    <lineage>
        <taxon>Eukaryota</taxon>
        <taxon>Fungi</taxon>
        <taxon>Dikarya</taxon>
        <taxon>Basidiomycota</taxon>
        <taxon>Agaricomycotina</taxon>
        <taxon>Agaricomycetes</taxon>
        <taxon>Agaricomycetidae</taxon>
        <taxon>Boletales</taxon>
        <taxon>Boletineae</taxon>
        <taxon>Boletaceae</taxon>
        <taxon>Boletoideae</taxon>
        <taxon>Boletus</taxon>
    </lineage>
</organism>
<feature type="compositionally biased region" description="Polar residues" evidence="6">
    <location>
        <begin position="574"/>
        <end position="583"/>
    </location>
</feature>
<keyword evidence="4" id="KW-0206">Cytoskeleton</keyword>
<dbReference type="GO" id="GO:0005856">
    <property type="term" value="C:cytoskeleton"/>
    <property type="evidence" value="ECO:0007669"/>
    <property type="project" value="UniProtKB-SubCell"/>
</dbReference>
<feature type="compositionally biased region" description="Basic and acidic residues" evidence="6">
    <location>
        <begin position="551"/>
        <end position="568"/>
    </location>
</feature>
<evidence type="ECO:0000256" key="1">
    <source>
        <dbReference type="ARBA" id="ARBA00004245"/>
    </source>
</evidence>
<dbReference type="Proteomes" id="UP000683000">
    <property type="component" value="Unassembled WGS sequence"/>
</dbReference>
<reference evidence="8" key="1">
    <citation type="submission" date="2021-03" db="EMBL/GenBank/DDBJ databases">
        <title>Evolutionary innovations through gain and loss of genes in the ectomycorrhizal Boletales.</title>
        <authorList>
            <person name="Wu G."/>
            <person name="Miyauchi S."/>
            <person name="Morin E."/>
            <person name="Yang Z.-L."/>
            <person name="Xu J."/>
            <person name="Martin F.M."/>
        </authorList>
    </citation>
    <scope>NUCLEOTIDE SEQUENCE</scope>
    <source>
        <strain evidence="8">BR01</strain>
    </source>
</reference>
<feature type="compositionally biased region" description="Polar residues" evidence="6">
    <location>
        <begin position="413"/>
        <end position="423"/>
    </location>
</feature>
<evidence type="ECO:0000256" key="5">
    <source>
        <dbReference type="SAM" id="Coils"/>
    </source>
</evidence>
<keyword evidence="5" id="KW-0175">Coiled coil</keyword>
<protein>
    <recommendedName>
        <fullName evidence="7">TPX2 C-terminal domain-containing protein</fullName>
    </recommendedName>
</protein>
<comment type="similarity">
    <text evidence="2">Belongs to the TPX2 family.</text>
</comment>
<dbReference type="AlphaFoldDB" id="A0A8I2YXX2"/>
<accession>A0A8I2YXX2</accession>
<evidence type="ECO:0000259" key="7">
    <source>
        <dbReference type="Pfam" id="PF06886"/>
    </source>
</evidence>
<feature type="region of interest" description="Disordered" evidence="6">
    <location>
        <begin position="369"/>
        <end position="616"/>
    </location>
</feature>
<dbReference type="InterPro" id="IPR027329">
    <property type="entry name" value="TPX2_C"/>
</dbReference>
<evidence type="ECO:0000313" key="8">
    <source>
        <dbReference type="EMBL" id="KAG6380546.1"/>
    </source>
</evidence>
<dbReference type="Pfam" id="PF06886">
    <property type="entry name" value="TPX2"/>
    <property type="match status" value="1"/>
</dbReference>
<keyword evidence="3" id="KW-0963">Cytoplasm</keyword>
<comment type="subcellular location">
    <subcellularLocation>
        <location evidence="1">Cytoplasm</location>
        <location evidence="1">Cytoskeleton</location>
    </subcellularLocation>
</comment>
<feature type="compositionally biased region" description="Polar residues" evidence="6">
    <location>
        <begin position="472"/>
        <end position="484"/>
    </location>
</feature>
<feature type="region of interest" description="Disordered" evidence="6">
    <location>
        <begin position="77"/>
        <end position="130"/>
    </location>
</feature>
<name>A0A8I2YXX2_9AGAM</name>